<evidence type="ECO:0000259" key="5">
    <source>
        <dbReference type="PROSITE" id="PS50110"/>
    </source>
</evidence>
<dbReference type="InterPro" id="IPR001789">
    <property type="entry name" value="Sig_transdc_resp-reg_receiver"/>
</dbReference>
<dbReference type="CDD" id="cd01949">
    <property type="entry name" value="GGDEF"/>
    <property type="match status" value="1"/>
</dbReference>
<dbReference type="PROSITE" id="PS50887">
    <property type="entry name" value="GGDEF"/>
    <property type="match status" value="1"/>
</dbReference>
<reference evidence="8" key="1">
    <citation type="submission" date="2019-11" db="EMBL/GenBank/DDBJ databases">
        <title>Isolation and characterization of two novel species in the genus Thiomicrorhabdus.</title>
        <authorList>
            <person name="Mochizuki J."/>
            <person name="Kojima H."/>
            <person name="Fukui M."/>
        </authorList>
    </citation>
    <scope>NUCLEOTIDE SEQUENCE [LARGE SCALE GENOMIC DNA]</scope>
    <source>
        <strain evidence="8">aks77</strain>
    </source>
</reference>
<dbReference type="SUPFAM" id="SSF52172">
    <property type="entry name" value="CheY-like"/>
    <property type="match status" value="2"/>
</dbReference>
<comment type="catalytic activity">
    <reaction evidence="3">
        <text>2 GTP = 3',3'-c-di-GMP + 2 diphosphate</text>
        <dbReference type="Rhea" id="RHEA:24898"/>
        <dbReference type="ChEBI" id="CHEBI:33019"/>
        <dbReference type="ChEBI" id="CHEBI:37565"/>
        <dbReference type="ChEBI" id="CHEBI:58805"/>
        <dbReference type="EC" id="2.7.7.65"/>
    </reaction>
</comment>
<evidence type="ECO:0000256" key="1">
    <source>
        <dbReference type="ARBA" id="ARBA00001946"/>
    </source>
</evidence>
<sequence length="414" mass="47460">MTQSIFLIIDDQKSIAQVLKQKLSEQSHLPIKICNSLAETEMLLATGIKIEVALCDQNLPDAPRGETIHYLLQKHIPTVVFSASFYDPKNSDNQSKKIADFVMKDSPAALDYAVSIMLSLSQNPQRKVWLLSSNQSNYSQKLINMLNLQRYQVSTFEKPQKIQEQLSKERPSIILIEDSNNLHQSEVYHFIEEVRKDYNKNQLPMMICESSEHIYSAIKMMKYGVNDFFNTSFTAEEFYVRLKQNIELSLSYQAIEHISQRDGLTQVLNRRYFFELAEKKFTQLQRNDTQFFVIMADIDHFKNVNDNHGHHKGDEAIIYLAEQLESHFSDYLVGRFGGEEFCVFGALSNQAVLAQQCEQLRTTIEQTTQERLGVHFTLSLGLCSTGTTISEAFSNADSALYRSKNAGRNQLTLC</sequence>
<dbReference type="GO" id="GO:0005886">
    <property type="term" value="C:plasma membrane"/>
    <property type="evidence" value="ECO:0007669"/>
    <property type="project" value="TreeGrafter"/>
</dbReference>
<evidence type="ECO:0000313" key="8">
    <source>
        <dbReference type="Proteomes" id="UP000501726"/>
    </source>
</evidence>
<dbReference type="EMBL" id="AP021889">
    <property type="protein sequence ID" value="BBP44860.1"/>
    <property type="molecule type" value="Genomic_DNA"/>
</dbReference>
<dbReference type="InterPro" id="IPR029787">
    <property type="entry name" value="Nucleotide_cyclase"/>
</dbReference>
<dbReference type="NCBIfam" id="TIGR00254">
    <property type="entry name" value="GGDEF"/>
    <property type="match status" value="1"/>
</dbReference>
<protein>
    <recommendedName>
        <fullName evidence="2">diguanylate cyclase</fullName>
        <ecNumber evidence="2">2.7.7.65</ecNumber>
    </recommendedName>
</protein>
<dbReference type="Gene3D" id="3.40.50.2300">
    <property type="match status" value="2"/>
</dbReference>
<dbReference type="GO" id="GO:1902201">
    <property type="term" value="P:negative regulation of bacterial-type flagellum-dependent cell motility"/>
    <property type="evidence" value="ECO:0007669"/>
    <property type="project" value="TreeGrafter"/>
</dbReference>
<keyword evidence="4" id="KW-0597">Phosphoprotein</keyword>
<dbReference type="GO" id="GO:0000160">
    <property type="term" value="P:phosphorelay signal transduction system"/>
    <property type="evidence" value="ECO:0007669"/>
    <property type="project" value="InterPro"/>
</dbReference>
<feature type="domain" description="Response regulatory" evidence="5">
    <location>
        <begin position="5"/>
        <end position="119"/>
    </location>
</feature>
<feature type="domain" description="GGDEF" evidence="6">
    <location>
        <begin position="289"/>
        <end position="414"/>
    </location>
</feature>
<evidence type="ECO:0000256" key="3">
    <source>
        <dbReference type="ARBA" id="ARBA00034247"/>
    </source>
</evidence>
<dbReference type="InterPro" id="IPR050469">
    <property type="entry name" value="Diguanylate_Cyclase"/>
</dbReference>
<accession>A0A6F8PS96</accession>
<name>A0A6F8PS96_9GAMM</name>
<dbReference type="SUPFAM" id="SSF55073">
    <property type="entry name" value="Nucleotide cyclase"/>
    <property type="match status" value="1"/>
</dbReference>
<dbReference type="Gene3D" id="3.30.70.270">
    <property type="match status" value="1"/>
</dbReference>
<dbReference type="RefSeq" id="WP_173269617.1">
    <property type="nucleotide sequence ID" value="NZ_AP021889.1"/>
</dbReference>
<dbReference type="SMART" id="SM00267">
    <property type="entry name" value="GGDEF"/>
    <property type="match status" value="1"/>
</dbReference>
<dbReference type="GO" id="GO:0043709">
    <property type="term" value="P:cell adhesion involved in single-species biofilm formation"/>
    <property type="evidence" value="ECO:0007669"/>
    <property type="project" value="TreeGrafter"/>
</dbReference>
<dbReference type="KEGG" id="tse:THMIRHAS_02330"/>
<dbReference type="Pfam" id="PF00990">
    <property type="entry name" value="GGDEF"/>
    <property type="match status" value="1"/>
</dbReference>
<dbReference type="PROSITE" id="PS50110">
    <property type="entry name" value="RESPONSE_REGULATORY"/>
    <property type="match status" value="1"/>
</dbReference>
<comment type="cofactor">
    <cofactor evidence="1">
        <name>Mg(2+)</name>
        <dbReference type="ChEBI" id="CHEBI:18420"/>
    </cofactor>
</comment>
<gene>
    <name evidence="7" type="ORF">THMIRHAS_02330</name>
</gene>
<evidence type="ECO:0000259" key="6">
    <source>
        <dbReference type="PROSITE" id="PS50887"/>
    </source>
</evidence>
<dbReference type="PANTHER" id="PTHR45138">
    <property type="entry name" value="REGULATORY COMPONENTS OF SENSORY TRANSDUCTION SYSTEM"/>
    <property type="match status" value="1"/>
</dbReference>
<evidence type="ECO:0000256" key="2">
    <source>
        <dbReference type="ARBA" id="ARBA00012528"/>
    </source>
</evidence>
<organism evidence="7 8">
    <name type="scientific">Thiosulfatimonas sediminis</name>
    <dbReference type="NCBI Taxonomy" id="2675054"/>
    <lineage>
        <taxon>Bacteria</taxon>
        <taxon>Pseudomonadati</taxon>
        <taxon>Pseudomonadota</taxon>
        <taxon>Gammaproteobacteria</taxon>
        <taxon>Thiotrichales</taxon>
        <taxon>Piscirickettsiaceae</taxon>
        <taxon>Thiosulfatimonas</taxon>
    </lineage>
</organism>
<evidence type="ECO:0000313" key="7">
    <source>
        <dbReference type="EMBL" id="BBP44860.1"/>
    </source>
</evidence>
<dbReference type="EC" id="2.7.7.65" evidence="2"/>
<dbReference type="PANTHER" id="PTHR45138:SF9">
    <property type="entry name" value="DIGUANYLATE CYCLASE DGCM-RELATED"/>
    <property type="match status" value="1"/>
</dbReference>
<dbReference type="FunFam" id="3.30.70.270:FF:000001">
    <property type="entry name" value="Diguanylate cyclase domain protein"/>
    <property type="match status" value="1"/>
</dbReference>
<feature type="modified residue" description="4-aspartylphosphate" evidence="4">
    <location>
        <position position="56"/>
    </location>
</feature>
<dbReference type="GO" id="GO:0052621">
    <property type="term" value="F:diguanylate cyclase activity"/>
    <property type="evidence" value="ECO:0007669"/>
    <property type="project" value="UniProtKB-EC"/>
</dbReference>
<dbReference type="Proteomes" id="UP000501726">
    <property type="component" value="Chromosome"/>
</dbReference>
<dbReference type="InterPro" id="IPR043128">
    <property type="entry name" value="Rev_trsase/Diguanyl_cyclase"/>
</dbReference>
<proteinExistence type="predicted"/>
<keyword evidence="8" id="KW-1185">Reference proteome</keyword>
<dbReference type="InterPro" id="IPR011006">
    <property type="entry name" value="CheY-like_superfamily"/>
</dbReference>
<dbReference type="AlphaFoldDB" id="A0A6F8PS96"/>
<evidence type="ECO:0000256" key="4">
    <source>
        <dbReference type="PROSITE-ProRule" id="PRU00169"/>
    </source>
</evidence>
<dbReference type="InterPro" id="IPR000160">
    <property type="entry name" value="GGDEF_dom"/>
</dbReference>